<evidence type="ECO:0000313" key="2">
    <source>
        <dbReference type="Proteomes" id="UP000044841"/>
    </source>
</evidence>
<dbReference type="EMBL" id="CYGV01001288">
    <property type="protein sequence ID" value="CUA72121.1"/>
    <property type="molecule type" value="Genomic_DNA"/>
</dbReference>
<evidence type="ECO:0000313" key="1">
    <source>
        <dbReference type="EMBL" id="CUA72121.1"/>
    </source>
</evidence>
<dbReference type="AlphaFoldDB" id="A0A0K6G0R0"/>
<organism evidence="1 2">
    <name type="scientific">Rhizoctonia solani</name>
    <dbReference type="NCBI Taxonomy" id="456999"/>
    <lineage>
        <taxon>Eukaryota</taxon>
        <taxon>Fungi</taxon>
        <taxon>Dikarya</taxon>
        <taxon>Basidiomycota</taxon>
        <taxon>Agaricomycotina</taxon>
        <taxon>Agaricomycetes</taxon>
        <taxon>Cantharellales</taxon>
        <taxon>Ceratobasidiaceae</taxon>
        <taxon>Rhizoctonia</taxon>
    </lineage>
</organism>
<sequence>MAATILIFGELKGDTNGNFILKAWDADGTQVLKALGNYHPHNNVPTWEVDSIRITFDNWDAVNGGDSFTGETNGNRLSFMTTRGVSVSGNITHAENEPVQTISGKINWERLSENL</sequence>
<keyword evidence="2" id="KW-1185">Reference proteome</keyword>
<gene>
    <name evidence="1" type="ORF">RSOLAG22IIIB_10107</name>
</gene>
<accession>A0A0K6G0R0</accession>
<proteinExistence type="predicted"/>
<reference evidence="1 2" key="1">
    <citation type="submission" date="2015-07" db="EMBL/GenBank/DDBJ databases">
        <authorList>
            <person name="Noorani M."/>
        </authorList>
    </citation>
    <scope>NUCLEOTIDE SEQUENCE [LARGE SCALE GENOMIC DNA]</scope>
    <source>
        <strain evidence="1">BBA 69670</strain>
    </source>
</reference>
<name>A0A0K6G0R0_9AGAM</name>
<dbReference type="Proteomes" id="UP000044841">
    <property type="component" value="Unassembled WGS sequence"/>
</dbReference>
<protein>
    <submittedName>
        <fullName evidence="1">Uncharacterized protein</fullName>
    </submittedName>
</protein>